<dbReference type="EMBL" id="CAJVPQ010003992">
    <property type="protein sequence ID" value="CAG8642124.1"/>
    <property type="molecule type" value="Genomic_DNA"/>
</dbReference>
<organism evidence="2 3">
    <name type="scientific">Funneliformis caledonium</name>
    <dbReference type="NCBI Taxonomy" id="1117310"/>
    <lineage>
        <taxon>Eukaryota</taxon>
        <taxon>Fungi</taxon>
        <taxon>Fungi incertae sedis</taxon>
        <taxon>Mucoromycota</taxon>
        <taxon>Glomeromycotina</taxon>
        <taxon>Glomeromycetes</taxon>
        <taxon>Glomerales</taxon>
        <taxon>Glomeraceae</taxon>
        <taxon>Funneliformis</taxon>
    </lineage>
</organism>
<proteinExistence type="predicted"/>
<comment type="caution">
    <text evidence="2">The sequence shown here is derived from an EMBL/GenBank/DDBJ whole genome shotgun (WGS) entry which is preliminary data.</text>
</comment>
<dbReference type="AlphaFoldDB" id="A0A9N9H2B3"/>
<feature type="region of interest" description="Disordered" evidence="1">
    <location>
        <begin position="132"/>
        <end position="157"/>
    </location>
</feature>
<evidence type="ECO:0000256" key="1">
    <source>
        <dbReference type="SAM" id="MobiDB-lite"/>
    </source>
</evidence>
<evidence type="ECO:0000313" key="2">
    <source>
        <dbReference type="EMBL" id="CAG8642124.1"/>
    </source>
</evidence>
<reference evidence="2" key="1">
    <citation type="submission" date="2021-06" db="EMBL/GenBank/DDBJ databases">
        <authorList>
            <person name="Kallberg Y."/>
            <person name="Tangrot J."/>
            <person name="Rosling A."/>
        </authorList>
    </citation>
    <scope>NUCLEOTIDE SEQUENCE</scope>
    <source>
        <strain evidence="2">UK204</strain>
    </source>
</reference>
<sequence length="180" mass="20486">MAKVWYEYFNENDVEAWSIFHFQQNWKRIHEGDYKQLSYDKANDALTKSLRAIINKSLDTKRKLRKLIDIANVKRMLRRNMNSKNIDTGNYLQFSSCSDVRIESVSTGDPVNGQKRKKESSLPKDKKLIDISASKKVKNNDNKAEGSASYVKDTLSSSSLETVAETESSGLIEMLIVPGT</sequence>
<evidence type="ECO:0000313" key="3">
    <source>
        <dbReference type="Proteomes" id="UP000789570"/>
    </source>
</evidence>
<keyword evidence="3" id="KW-1185">Reference proteome</keyword>
<dbReference type="Proteomes" id="UP000789570">
    <property type="component" value="Unassembled WGS sequence"/>
</dbReference>
<gene>
    <name evidence="2" type="ORF">FCALED_LOCUS10624</name>
</gene>
<accession>A0A9N9H2B3</accession>
<feature type="region of interest" description="Disordered" evidence="1">
    <location>
        <begin position="105"/>
        <end position="124"/>
    </location>
</feature>
<dbReference type="OrthoDB" id="2347630at2759"/>
<name>A0A9N9H2B3_9GLOM</name>
<protein>
    <submittedName>
        <fullName evidence="2">11395_t:CDS:1</fullName>
    </submittedName>
</protein>